<dbReference type="RefSeq" id="WP_144753053.1">
    <property type="nucleotide sequence ID" value="NZ_VMNW02000088.1"/>
</dbReference>
<sequence length="304" mass="32710">MILLIVLAAAFAELAVFRFFGIDGSRVTAALLALTPYWVGAGLVYGGVLLVLRQWWLAGIVLVLALSLVGMILPRGFASAQPAAHGKTLRVMSSNQYLGQADVKTVVQLVRDNKVDVLNLLELTPREAAEYEQAGLFDLLPYRVFKPQSGGAGSGLASRYPVTELSLAGESRMEQPSARVDVDGTPVEVVAVHPIPPTTSAPTWKKEIGQLPHPDTAGPVRVLAGDFNATLDHATFRNLLDTGYHDAGLTTGNGFTSTWPSKIFPPPVTIDHVLVDPRVAVDDYRVFDVPDSDHHAVFAELTLP</sequence>
<accession>A0A5N0UQH9</accession>
<keyword evidence="3" id="KW-0255">Endonuclease</keyword>
<evidence type="ECO:0000313" key="3">
    <source>
        <dbReference type="EMBL" id="KAA9152411.1"/>
    </source>
</evidence>
<evidence type="ECO:0000313" key="4">
    <source>
        <dbReference type="Proteomes" id="UP000319769"/>
    </source>
</evidence>
<keyword evidence="3" id="KW-0378">Hydrolase</keyword>
<feature type="transmembrane region" description="Helical" evidence="1">
    <location>
        <begin position="27"/>
        <end position="48"/>
    </location>
</feature>
<evidence type="ECO:0000259" key="2">
    <source>
        <dbReference type="Pfam" id="PF03372"/>
    </source>
</evidence>
<feature type="transmembrane region" description="Helical" evidence="1">
    <location>
        <begin position="55"/>
        <end position="73"/>
    </location>
</feature>
<name>A0A5N0UQH9_9PSEU</name>
<dbReference type="Gene3D" id="3.60.10.10">
    <property type="entry name" value="Endonuclease/exonuclease/phosphatase"/>
    <property type="match status" value="1"/>
</dbReference>
<reference evidence="3" key="1">
    <citation type="submission" date="2019-09" db="EMBL/GenBank/DDBJ databases">
        <authorList>
            <person name="Teo W.F.A."/>
            <person name="Duangmal K."/>
        </authorList>
    </citation>
    <scope>NUCLEOTIDE SEQUENCE [LARGE SCALE GENOMIC DNA]</scope>
    <source>
        <strain evidence="3">K81G1</strain>
    </source>
</reference>
<keyword evidence="1" id="KW-0812">Transmembrane</keyword>
<dbReference type="EMBL" id="VMNW02000088">
    <property type="protein sequence ID" value="KAA9152411.1"/>
    <property type="molecule type" value="Genomic_DNA"/>
</dbReference>
<keyword evidence="4" id="KW-1185">Reference proteome</keyword>
<dbReference type="AlphaFoldDB" id="A0A5N0UQH9"/>
<dbReference type="InterPro" id="IPR036691">
    <property type="entry name" value="Endo/exonu/phosph_ase_sf"/>
</dbReference>
<dbReference type="OrthoDB" id="2340043at2"/>
<dbReference type="InterPro" id="IPR005135">
    <property type="entry name" value="Endo/exonuclease/phosphatase"/>
</dbReference>
<proteinExistence type="predicted"/>
<keyword evidence="3" id="KW-0540">Nuclease</keyword>
<dbReference type="GO" id="GO:0004519">
    <property type="term" value="F:endonuclease activity"/>
    <property type="evidence" value="ECO:0007669"/>
    <property type="project" value="UniProtKB-KW"/>
</dbReference>
<organism evidence="3 4">
    <name type="scientific">Amycolatopsis acidicola</name>
    <dbReference type="NCBI Taxonomy" id="2596893"/>
    <lineage>
        <taxon>Bacteria</taxon>
        <taxon>Bacillati</taxon>
        <taxon>Actinomycetota</taxon>
        <taxon>Actinomycetes</taxon>
        <taxon>Pseudonocardiales</taxon>
        <taxon>Pseudonocardiaceae</taxon>
        <taxon>Amycolatopsis</taxon>
    </lineage>
</organism>
<dbReference type="SUPFAM" id="SSF56219">
    <property type="entry name" value="DNase I-like"/>
    <property type="match status" value="1"/>
</dbReference>
<dbReference type="Pfam" id="PF03372">
    <property type="entry name" value="Exo_endo_phos"/>
    <property type="match status" value="1"/>
</dbReference>
<keyword evidence="1" id="KW-0472">Membrane</keyword>
<evidence type="ECO:0000256" key="1">
    <source>
        <dbReference type="SAM" id="Phobius"/>
    </source>
</evidence>
<feature type="domain" description="Endonuclease/exonuclease/phosphatase" evidence="2">
    <location>
        <begin position="101"/>
        <end position="294"/>
    </location>
</feature>
<gene>
    <name evidence="3" type="ORF">FPZ12_036995</name>
</gene>
<dbReference type="GO" id="GO:0004527">
    <property type="term" value="F:exonuclease activity"/>
    <property type="evidence" value="ECO:0007669"/>
    <property type="project" value="UniProtKB-KW"/>
</dbReference>
<comment type="caution">
    <text evidence="3">The sequence shown here is derived from an EMBL/GenBank/DDBJ whole genome shotgun (WGS) entry which is preliminary data.</text>
</comment>
<dbReference type="Proteomes" id="UP000319769">
    <property type="component" value="Unassembled WGS sequence"/>
</dbReference>
<keyword evidence="1" id="KW-1133">Transmembrane helix</keyword>
<protein>
    <submittedName>
        <fullName evidence="3">Endonuclease/exonuclease/phosphatase family protein</fullName>
    </submittedName>
</protein>